<keyword evidence="2" id="KW-1185">Reference proteome</keyword>
<sequence length="163" mass="18010">MTNRYPGITDEHAACIVNRIPFEGVQSRGYLAPDGTYIIGAPAIMNDDDEPRDLLAVYPDDRIEALRFTANAEPIARILADAKAERENPDAPEPTTWVHSRKGRITGYIVRWSGPFVDIALSGDHVLRYMSTGADPNHYDGETITVRAEFLTPTPTKPEEATA</sequence>
<name>A0A514DI75_9CAUD</name>
<reference evidence="1 2" key="1">
    <citation type="submission" date="2019-05" db="EMBL/GenBank/DDBJ databases">
        <authorList>
            <person name="Stoner T.H."/>
            <person name="Aull H.G."/>
            <person name="Divens A.M."/>
            <person name="Zack K."/>
            <person name="Garlena R.A."/>
            <person name="Russell D.A."/>
            <person name="Pope W.H."/>
            <person name="Jacobs-Sera D."/>
            <person name="Hatfull G.F."/>
        </authorList>
    </citation>
    <scope>NUCLEOTIDE SEQUENCE [LARGE SCALE GENOMIC DNA]</scope>
</reference>
<protein>
    <submittedName>
        <fullName evidence="1">Uncharacterized protein</fullName>
    </submittedName>
</protein>
<evidence type="ECO:0000313" key="2">
    <source>
        <dbReference type="Proteomes" id="UP000320188"/>
    </source>
</evidence>
<dbReference type="Proteomes" id="UP000320188">
    <property type="component" value="Segment"/>
</dbReference>
<dbReference type="RefSeq" id="YP_010750886.1">
    <property type="nucleotide sequence ID" value="NC_073363.1"/>
</dbReference>
<dbReference type="KEGG" id="vg:80004543"/>
<accession>A0A514DI75</accession>
<gene>
    <name evidence="1" type="primary">71</name>
    <name evidence="1" type="ORF">PBI_CRESSIDA_71</name>
</gene>
<dbReference type="GeneID" id="80004543"/>
<dbReference type="EMBL" id="MK937608">
    <property type="protein sequence ID" value="QDH93313.1"/>
    <property type="molecule type" value="Genomic_DNA"/>
</dbReference>
<proteinExistence type="predicted"/>
<organism evidence="1 2">
    <name type="scientific">Microbacterium phage Cressida</name>
    <dbReference type="NCBI Taxonomy" id="2591216"/>
    <lineage>
        <taxon>Viruses</taxon>
        <taxon>Duplodnaviria</taxon>
        <taxon>Heunggongvirae</taxon>
        <taxon>Uroviricota</taxon>
        <taxon>Caudoviricetes</taxon>
        <taxon>Kutznervirinae</taxon>
        <taxon>Mementomorivirus</taxon>
        <taxon>Mementomorivirus cressida</taxon>
    </lineage>
</organism>
<evidence type="ECO:0000313" key="1">
    <source>
        <dbReference type="EMBL" id="QDH93313.1"/>
    </source>
</evidence>